<accession>A0A9X4H303</accession>
<dbReference type="EMBL" id="JANWTP010000044">
    <property type="protein sequence ID" value="MDC8638889.1"/>
    <property type="molecule type" value="Genomic_DNA"/>
</dbReference>
<dbReference type="RefSeq" id="WP_273664186.1">
    <property type="nucleotide sequence ID" value="NZ_JANWTP010000044.1"/>
</dbReference>
<evidence type="ECO:0000313" key="2">
    <source>
        <dbReference type="EMBL" id="MDC8638889.1"/>
    </source>
</evidence>
<dbReference type="Pfam" id="PF00668">
    <property type="entry name" value="Condensation"/>
    <property type="match status" value="1"/>
</dbReference>
<sequence length="516" mass="56885">MDKQITQLTAAQKAQLLKLAKAARLRPAAASQDTLQERIEHQPTTGPQPASLAQQRLWFLDQLEHASTIAYQLMGSLALRDPVDPAALHRAVHALRDRHESLRTVFGTLDGQAVATVLAPADVDIALPVDDLRALAPAERQAALARITAQEIDAHFDLAQGPLLRVRLLLLGPDTHTLLFKLHHIVADGWSLLLFARELETLYAAFRQGAEPSLPPLPIQYADYARWQQRWLQSPQRDALAQAWAQRLVAAPALLQLPLDRTRPAARSYRGAGHDLVLDPALTQRLKALAAAHGMTLFMLLYSAFAVLLSRLSGQATVVIGTPMANRQRTELEGVIGLFANALPLPLQVDERSNVHALLQQARQMILDAYAHQEIPFDRIVETLQPARNLNHHPVFQAMIALQNMPRSQTQDAATGLVPQNGAQFDLSLGLVEWGDRILGTLNYASDLFDADTIARWAAAYAHVLRQIVEDPQRPLATLSLLDAASRRQVVQDFNATDRACADGLVHTLFEAQVAR</sequence>
<dbReference type="PANTHER" id="PTHR45398">
    <property type="match status" value="1"/>
</dbReference>
<reference evidence="2" key="2">
    <citation type="submission" date="2022-08" db="EMBL/GenBank/DDBJ databases">
        <authorList>
            <person name="Iruegas-Bocardo F."/>
            <person name="Weisberg A.J."/>
            <person name="Riutta E.R."/>
            <person name="Kilday K."/>
            <person name="Bonkowski J.C."/>
            <person name="Creswell T."/>
            <person name="Daughtrey M.L."/>
            <person name="Rane K."/>
            <person name="Grunwald N.J."/>
            <person name="Chang J.H."/>
            <person name="Putnam M.L."/>
        </authorList>
    </citation>
    <scope>NUCLEOTIDE SEQUENCE</scope>
    <source>
        <strain evidence="2">22-338</strain>
    </source>
</reference>
<dbReference type="Proteomes" id="UP001140230">
    <property type="component" value="Unassembled WGS sequence"/>
</dbReference>
<gene>
    <name evidence="2" type="ORF">NY667_13960</name>
</gene>
<dbReference type="Gene3D" id="3.30.559.10">
    <property type="entry name" value="Chloramphenicol acetyltransferase-like domain"/>
    <property type="match status" value="1"/>
</dbReference>
<name>A0A9X4H303_9XANT</name>
<dbReference type="CDD" id="cd19531">
    <property type="entry name" value="LCL_NRPS-like"/>
    <property type="match status" value="1"/>
</dbReference>
<comment type="caution">
    <text evidence="2">The sequence shown here is derived from an EMBL/GenBank/DDBJ whole genome shotgun (WGS) entry which is preliminary data.</text>
</comment>
<feature type="non-terminal residue" evidence="2">
    <location>
        <position position="516"/>
    </location>
</feature>
<dbReference type="InterPro" id="IPR001242">
    <property type="entry name" value="Condensation_dom"/>
</dbReference>
<dbReference type="AlphaFoldDB" id="A0A9X4H303"/>
<organism evidence="2 3">
    <name type="scientific">Xanthomonas hortorum pv. hederae</name>
    <dbReference type="NCBI Taxonomy" id="453603"/>
    <lineage>
        <taxon>Bacteria</taxon>
        <taxon>Pseudomonadati</taxon>
        <taxon>Pseudomonadota</taxon>
        <taxon>Gammaproteobacteria</taxon>
        <taxon>Lysobacterales</taxon>
        <taxon>Lysobacteraceae</taxon>
        <taxon>Xanthomonas</taxon>
    </lineage>
</organism>
<dbReference type="Gene3D" id="3.30.559.30">
    <property type="entry name" value="Nonribosomal peptide synthetase, condensation domain"/>
    <property type="match status" value="1"/>
</dbReference>
<dbReference type="GO" id="GO:0003824">
    <property type="term" value="F:catalytic activity"/>
    <property type="evidence" value="ECO:0007669"/>
    <property type="project" value="InterPro"/>
</dbReference>
<evidence type="ECO:0000259" key="1">
    <source>
        <dbReference type="Pfam" id="PF00668"/>
    </source>
</evidence>
<dbReference type="PANTHER" id="PTHR45398:SF1">
    <property type="entry name" value="ENZYME, PUTATIVE (JCVI)-RELATED"/>
    <property type="match status" value="1"/>
</dbReference>
<reference evidence="2" key="1">
    <citation type="journal article" date="2022" name="Phytopathology">
        <title>Whole genome sequencing-based tracing of a 2022 introduction and outbreak of Xanthomonas hortorum pv. pelargonii.</title>
        <authorList>
            <person name="Iruegas Bocardo F."/>
            <person name="Weisberg A.J."/>
            <person name="Riutta E.R."/>
            <person name="Kilday K.B."/>
            <person name="Bonkowski J.C."/>
            <person name="Creswell T.C."/>
            <person name="Daughtrey M."/>
            <person name="Rane K.K."/>
            <person name="Grunwald N.J."/>
            <person name="Chang J.H."/>
            <person name="Putnam M."/>
        </authorList>
    </citation>
    <scope>NUCLEOTIDE SEQUENCE</scope>
    <source>
        <strain evidence="2">22-338</strain>
    </source>
</reference>
<dbReference type="SUPFAM" id="SSF52777">
    <property type="entry name" value="CoA-dependent acyltransferases"/>
    <property type="match status" value="2"/>
</dbReference>
<proteinExistence type="predicted"/>
<dbReference type="InterPro" id="IPR023213">
    <property type="entry name" value="CAT-like_dom_sf"/>
</dbReference>
<evidence type="ECO:0000313" key="3">
    <source>
        <dbReference type="Proteomes" id="UP001140230"/>
    </source>
</evidence>
<protein>
    <submittedName>
        <fullName evidence="2">Condensation domain-containing protein</fullName>
    </submittedName>
</protein>
<feature type="domain" description="Condensation" evidence="1">
    <location>
        <begin position="48"/>
        <end position="490"/>
    </location>
</feature>